<keyword evidence="11" id="KW-1185">Reference proteome</keyword>
<evidence type="ECO:0000313" key="11">
    <source>
        <dbReference type="Proteomes" id="UP001287282"/>
    </source>
</evidence>
<dbReference type="PANTHER" id="PTHR35789">
    <property type="entry name" value="SPORE GERMINATION PROTEIN B3"/>
    <property type="match status" value="1"/>
</dbReference>
<comment type="caution">
    <text evidence="10">The sequence shown here is derived from an EMBL/GenBank/DDBJ whole genome shotgun (WGS) entry which is preliminary data.</text>
</comment>
<accession>A0ABU3X5S1</accession>
<dbReference type="InterPro" id="IPR008844">
    <property type="entry name" value="Spore_GerAC-like"/>
</dbReference>
<dbReference type="InterPro" id="IPR046953">
    <property type="entry name" value="Spore_GerAC-like_C"/>
</dbReference>
<protein>
    <submittedName>
        <fullName evidence="10">Ger(X)C family spore germination protein</fullName>
    </submittedName>
</protein>
<dbReference type="NCBIfam" id="TIGR02887">
    <property type="entry name" value="spore_ger_x_C"/>
    <property type="match status" value="1"/>
</dbReference>
<evidence type="ECO:0000256" key="5">
    <source>
        <dbReference type="ARBA" id="ARBA00023136"/>
    </source>
</evidence>
<evidence type="ECO:0000256" key="2">
    <source>
        <dbReference type="ARBA" id="ARBA00007886"/>
    </source>
</evidence>
<dbReference type="Proteomes" id="UP001287282">
    <property type="component" value="Unassembled WGS sequence"/>
</dbReference>
<evidence type="ECO:0000256" key="6">
    <source>
        <dbReference type="ARBA" id="ARBA00023139"/>
    </source>
</evidence>
<evidence type="ECO:0000259" key="8">
    <source>
        <dbReference type="Pfam" id="PF05504"/>
    </source>
</evidence>
<comment type="subcellular location">
    <subcellularLocation>
        <location evidence="1">Membrane</location>
        <topology evidence="1">Lipid-anchor</topology>
    </subcellularLocation>
</comment>
<keyword evidence="7" id="KW-0449">Lipoprotein</keyword>
<keyword evidence="3" id="KW-0309">Germination</keyword>
<dbReference type="Gene3D" id="3.30.300.210">
    <property type="entry name" value="Nutrient germinant receptor protein C, domain 3"/>
    <property type="match status" value="1"/>
</dbReference>
<evidence type="ECO:0000256" key="3">
    <source>
        <dbReference type="ARBA" id="ARBA00022544"/>
    </source>
</evidence>
<name>A0ABU3X5S1_9BACI</name>
<comment type="similarity">
    <text evidence="2">Belongs to the GerABKC lipoprotein family.</text>
</comment>
<dbReference type="PANTHER" id="PTHR35789:SF1">
    <property type="entry name" value="SPORE GERMINATION PROTEIN B3"/>
    <property type="match status" value="1"/>
</dbReference>
<evidence type="ECO:0000259" key="9">
    <source>
        <dbReference type="Pfam" id="PF25198"/>
    </source>
</evidence>
<evidence type="ECO:0000256" key="1">
    <source>
        <dbReference type="ARBA" id="ARBA00004635"/>
    </source>
</evidence>
<evidence type="ECO:0000256" key="4">
    <source>
        <dbReference type="ARBA" id="ARBA00022729"/>
    </source>
</evidence>
<dbReference type="Pfam" id="PF25198">
    <property type="entry name" value="Spore_GerAC_N"/>
    <property type="match status" value="1"/>
</dbReference>
<dbReference type="PROSITE" id="PS51257">
    <property type="entry name" value="PROKAR_LIPOPROTEIN"/>
    <property type="match status" value="1"/>
</dbReference>
<gene>
    <name evidence="10" type="ORF">RYX56_02465</name>
</gene>
<evidence type="ECO:0000313" key="10">
    <source>
        <dbReference type="EMBL" id="MDV2683229.1"/>
    </source>
</evidence>
<dbReference type="InterPro" id="IPR057336">
    <property type="entry name" value="GerAC_N"/>
</dbReference>
<proteinExistence type="inferred from homology"/>
<dbReference type="EMBL" id="JAWJBA010000001">
    <property type="protein sequence ID" value="MDV2683229.1"/>
    <property type="molecule type" value="Genomic_DNA"/>
</dbReference>
<keyword evidence="6" id="KW-0564">Palmitate</keyword>
<reference evidence="10 11" key="1">
    <citation type="submission" date="2023-10" db="EMBL/GenBank/DDBJ databases">
        <title>Screening of Alkalihalobacillus lindianensis BZ-TG-R113 and Its Alleviation of Salt Stress on Rapeseed Growth.</title>
        <authorList>
            <person name="Zhao B."/>
            <person name="Guo T."/>
        </authorList>
    </citation>
    <scope>NUCLEOTIDE SEQUENCE [LARGE SCALE GENOMIC DNA]</scope>
    <source>
        <strain evidence="10 11">BZ-TG-R113</strain>
    </source>
</reference>
<dbReference type="Pfam" id="PF05504">
    <property type="entry name" value="Spore_GerAC"/>
    <property type="match status" value="1"/>
</dbReference>
<feature type="domain" description="Spore germination GerAC-like C-terminal" evidence="8">
    <location>
        <begin position="200"/>
        <end position="368"/>
    </location>
</feature>
<feature type="domain" description="Spore germination protein N-terminal" evidence="9">
    <location>
        <begin position="20"/>
        <end position="188"/>
    </location>
</feature>
<keyword evidence="4" id="KW-0732">Signal</keyword>
<sequence>MIKRCFLLLFCIIIMSGCWDSHYLKDTQLIYSGAFDLEEDGQVKTTVSIPKIEVGVQQSPGARIVSAIGNTVRQSRLRIDQEVSGRLDAAKTRVIIISEDAAKTDIYSYVDVFYRDPRSPLNASIAITKGNAAPYLDLQIENQPLISEYIRDLIDAGEQATILPKTNIQFMCPILFDPGQDVILPYLNIREDSQEIHANQIALFNERKMSSIIGTEESTMLLLLMNKFKRDANFTVKVTNDKNPRLNNYITVQVTNLDHALTVKEDPSGKVHADVNLTLKLNAIEYPEDTFYERDTIVMLNTKLQEHFQEVANRTMQELLEANCDALGIGRELMAYHRDIWKKNENWKEVFPNIEMHAHIKAEIVTHGVIN</sequence>
<evidence type="ECO:0000256" key="7">
    <source>
        <dbReference type="ARBA" id="ARBA00023288"/>
    </source>
</evidence>
<keyword evidence="5" id="KW-0472">Membrane</keyword>
<organism evidence="10 11">
    <name type="scientific">Alkalihalophilus lindianensis</name>
    <dbReference type="NCBI Taxonomy" id="1630542"/>
    <lineage>
        <taxon>Bacteria</taxon>
        <taxon>Bacillati</taxon>
        <taxon>Bacillota</taxon>
        <taxon>Bacilli</taxon>
        <taxon>Bacillales</taxon>
        <taxon>Bacillaceae</taxon>
        <taxon>Alkalihalophilus</taxon>
    </lineage>
</organism>
<dbReference type="InterPro" id="IPR038501">
    <property type="entry name" value="Spore_GerAC_C_sf"/>
</dbReference>
<dbReference type="RefSeq" id="WP_317120548.1">
    <property type="nucleotide sequence ID" value="NZ_JAWJBA010000001.1"/>
</dbReference>